<evidence type="ECO:0000313" key="9">
    <source>
        <dbReference type="EMBL" id="AJO68386.1"/>
    </source>
</evidence>
<keyword evidence="7" id="KW-0175">Coiled coil</keyword>
<comment type="similarity">
    <text evidence="1 6">Belongs to the bacterial ribosomal protein bL9 family.</text>
</comment>
<dbReference type="Gene3D" id="3.40.5.10">
    <property type="entry name" value="Ribosomal protein L9, N-terminal domain"/>
    <property type="match status" value="1"/>
</dbReference>
<dbReference type="PANTHER" id="PTHR21368">
    <property type="entry name" value="50S RIBOSOMAL PROTEIN L9"/>
    <property type="match status" value="1"/>
</dbReference>
<geneLocation type="chloroplast" evidence="9"/>
<dbReference type="GO" id="GO:0006412">
    <property type="term" value="P:translation"/>
    <property type="evidence" value="ECO:0007669"/>
    <property type="project" value="UniProtKB-UniRule"/>
</dbReference>
<dbReference type="Gene3D" id="3.10.430.100">
    <property type="entry name" value="Ribosomal protein L9, C-terminal domain"/>
    <property type="match status" value="1"/>
</dbReference>
<dbReference type="InterPro" id="IPR020069">
    <property type="entry name" value="Ribosomal_bL9_C"/>
</dbReference>
<evidence type="ECO:0000256" key="2">
    <source>
        <dbReference type="ARBA" id="ARBA00022730"/>
    </source>
</evidence>
<dbReference type="GO" id="GO:1990904">
    <property type="term" value="C:ribonucleoprotein complex"/>
    <property type="evidence" value="ECO:0007669"/>
    <property type="project" value="UniProtKB-KW"/>
</dbReference>
<organism evidence="9">
    <name type="scientific">Gracilariopsis lemaneiformis</name>
    <name type="common">Red alga</name>
    <name type="synonym">Gracilaria lemaneiformis</name>
    <dbReference type="NCBI Taxonomy" id="2782"/>
    <lineage>
        <taxon>Eukaryota</taxon>
        <taxon>Rhodophyta</taxon>
        <taxon>Florideophyceae</taxon>
        <taxon>Rhodymeniophycidae</taxon>
        <taxon>Gracilariales</taxon>
        <taxon>Gracilariaceae</taxon>
        <taxon>Gracilariopsis</taxon>
    </lineage>
</organism>
<comment type="function">
    <text evidence="6">Binds to the 23S rRNA.</text>
</comment>
<dbReference type="GO" id="GO:0009507">
    <property type="term" value="C:chloroplast"/>
    <property type="evidence" value="ECO:0007669"/>
    <property type="project" value="UniProtKB-SubCell"/>
</dbReference>
<keyword evidence="9" id="KW-0150">Chloroplast</keyword>
<dbReference type="InterPro" id="IPR020070">
    <property type="entry name" value="Ribosomal_bL9_N"/>
</dbReference>
<dbReference type="Pfam" id="PF01281">
    <property type="entry name" value="Ribosomal_L9_N"/>
    <property type="match status" value="1"/>
</dbReference>
<name>A0A0C5DG27_GRALE</name>
<keyword evidence="3 6" id="KW-0694">RNA-binding</keyword>
<feature type="coiled-coil region" evidence="7">
    <location>
        <begin position="73"/>
        <end position="100"/>
    </location>
</feature>
<keyword evidence="5 6" id="KW-0687">Ribonucleoprotein</keyword>
<evidence type="ECO:0000256" key="6">
    <source>
        <dbReference type="HAMAP-Rule" id="MF_00503"/>
    </source>
</evidence>
<dbReference type="Pfam" id="PF03948">
    <property type="entry name" value="Ribosomal_L9_C"/>
    <property type="match status" value="1"/>
</dbReference>
<dbReference type="InterPro" id="IPR036791">
    <property type="entry name" value="Ribosomal_bL9_C_sf"/>
</dbReference>
<evidence type="ECO:0000256" key="5">
    <source>
        <dbReference type="ARBA" id="ARBA00023274"/>
    </source>
</evidence>
<protein>
    <recommendedName>
        <fullName evidence="6">Large ribosomal subunit protein bL9c</fullName>
    </recommendedName>
</protein>
<dbReference type="SUPFAM" id="SSF55653">
    <property type="entry name" value="Ribosomal protein L9 C-domain"/>
    <property type="match status" value="1"/>
</dbReference>
<dbReference type="InterPro" id="IPR036935">
    <property type="entry name" value="Ribosomal_bL9_N_sf"/>
</dbReference>
<comment type="subcellular location">
    <subcellularLocation>
        <location evidence="6">Plastid</location>
        <location evidence="6">Chloroplast</location>
    </subcellularLocation>
</comment>
<sequence length="172" mass="19666">MKKKTTVILKKNFVNLGQIGNIVKVNSGYALNYLVPNNIAEIATASKLRHYLVPNNIAEIATASKLRHYKMFLDIQKKKLDEIENKMKIIQQKLKQITKISLKKKSGSNSQIFGSVSDKEIISNILYYTQEKLDKKNIYLPSIKKLGIYNIDIILSGDIKVQLKLQILPMYI</sequence>
<evidence type="ECO:0000256" key="4">
    <source>
        <dbReference type="ARBA" id="ARBA00022980"/>
    </source>
</evidence>
<dbReference type="GO" id="GO:0019843">
    <property type="term" value="F:rRNA binding"/>
    <property type="evidence" value="ECO:0007669"/>
    <property type="project" value="UniProtKB-UniRule"/>
</dbReference>
<keyword evidence="2 6" id="KW-0699">rRNA-binding</keyword>
<dbReference type="InterPro" id="IPR020594">
    <property type="entry name" value="Ribosomal_bL9_bac/chp"/>
</dbReference>
<evidence type="ECO:0000259" key="8">
    <source>
        <dbReference type="PROSITE" id="PS00651"/>
    </source>
</evidence>
<feature type="domain" description="Ribosomal protein L9" evidence="8">
    <location>
        <begin position="17"/>
        <end position="44"/>
    </location>
</feature>
<keyword evidence="9" id="KW-0934">Plastid</keyword>
<dbReference type="GO" id="GO:0003735">
    <property type="term" value="F:structural constituent of ribosome"/>
    <property type="evidence" value="ECO:0007669"/>
    <property type="project" value="InterPro"/>
</dbReference>
<dbReference type="PROSITE" id="PS00651">
    <property type="entry name" value="RIBOSOMAL_L9"/>
    <property type="match status" value="1"/>
</dbReference>
<dbReference type="InterPro" id="IPR009027">
    <property type="entry name" value="Ribosomal_bL9/RNase_H1_N"/>
</dbReference>
<dbReference type="SUPFAM" id="SSF55658">
    <property type="entry name" value="L9 N-domain-like"/>
    <property type="match status" value="1"/>
</dbReference>
<accession>A0A0C5DG27</accession>
<proteinExistence type="inferred from homology"/>
<dbReference type="EMBL" id="KP330491">
    <property type="protein sequence ID" value="AJO68386.1"/>
    <property type="molecule type" value="Genomic_DNA"/>
</dbReference>
<evidence type="ECO:0000256" key="3">
    <source>
        <dbReference type="ARBA" id="ARBA00022884"/>
    </source>
</evidence>
<dbReference type="NCBIfam" id="TIGR00158">
    <property type="entry name" value="L9"/>
    <property type="match status" value="1"/>
</dbReference>
<evidence type="ECO:0000256" key="7">
    <source>
        <dbReference type="SAM" id="Coils"/>
    </source>
</evidence>
<keyword evidence="4 6" id="KW-0689">Ribosomal protein</keyword>
<dbReference type="HAMAP" id="MF_00503">
    <property type="entry name" value="Ribosomal_bL9"/>
    <property type="match status" value="1"/>
</dbReference>
<dbReference type="GO" id="GO:0005840">
    <property type="term" value="C:ribosome"/>
    <property type="evidence" value="ECO:0007669"/>
    <property type="project" value="UniProtKB-KW"/>
</dbReference>
<dbReference type="AlphaFoldDB" id="A0A0C5DG27"/>
<reference evidence="9" key="1">
    <citation type="submission" date="2014-12" db="EMBL/GenBank/DDBJ databases">
        <title>The complete chloroplast genome of Gracilariopsis lemaneiformis.</title>
        <authorList>
            <person name="Bi G."/>
            <person name="Du Q."/>
            <person name="Sui Z."/>
            <person name="Mao Y."/>
        </authorList>
    </citation>
    <scope>NUCLEOTIDE SEQUENCE</scope>
</reference>
<gene>
    <name evidence="6 9" type="primary">rpl9</name>
</gene>
<dbReference type="InterPro" id="IPR000244">
    <property type="entry name" value="Ribosomal_bL9"/>
</dbReference>
<evidence type="ECO:0000256" key="1">
    <source>
        <dbReference type="ARBA" id="ARBA00010605"/>
    </source>
</evidence>